<organism evidence="4 5">
    <name type="scientific">Keguizhuia sedimenti</name>
    <dbReference type="NCBI Taxonomy" id="3064264"/>
    <lineage>
        <taxon>Bacteria</taxon>
        <taxon>Pseudomonadati</taxon>
        <taxon>Pseudomonadota</taxon>
        <taxon>Betaproteobacteria</taxon>
        <taxon>Burkholderiales</taxon>
        <taxon>Oxalobacteraceae</taxon>
        <taxon>Keguizhuia</taxon>
    </lineage>
</organism>
<dbReference type="SFLD" id="SFLDS00003">
    <property type="entry name" value="Haloacid_Dehalogenase"/>
    <property type="match status" value="1"/>
</dbReference>
<keyword evidence="3" id="KW-0460">Magnesium</keyword>
<dbReference type="EC" id="3.1.3.-" evidence="4"/>
<comment type="cofactor">
    <cofactor evidence="1">
        <name>Mg(2+)</name>
        <dbReference type="ChEBI" id="CHEBI:18420"/>
    </cofactor>
</comment>
<dbReference type="SUPFAM" id="SSF56784">
    <property type="entry name" value="HAD-like"/>
    <property type="match status" value="1"/>
</dbReference>
<comment type="caution">
    <text evidence="4">The sequence shown here is derived from an EMBL/GenBank/DDBJ whole genome shotgun (WGS) entry which is preliminary data.</text>
</comment>
<dbReference type="Gene3D" id="1.20.120.1600">
    <property type="match status" value="1"/>
</dbReference>
<evidence type="ECO:0000313" key="5">
    <source>
        <dbReference type="Proteomes" id="UP001225596"/>
    </source>
</evidence>
<evidence type="ECO:0000256" key="2">
    <source>
        <dbReference type="ARBA" id="ARBA00022801"/>
    </source>
</evidence>
<dbReference type="RefSeq" id="WP_338435951.1">
    <property type="nucleotide sequence ID" value="NZ_JAUYVH010000002.1"/>
</dbReference>
<dbReference type="Gene3D" id="3.40.50.1000">
    <property type="entry name" value="HAD superfamily/HAD-like"/>
    <property type="match status" value="1"/>
</dbReference>
<protein>
    <submittedName>
        <fullName evidence="4">HAD family hydrolase</fullName>
        <ecNumber evidence="4">3.1.3.-</ecNumber>
    </submittedName>
</protein>
<dbReference type="Pfam" id="PF00702">
    <property type="entry name" value="Hydrolase"/>
    <property type="match status" value="1"/>
</dbReference>
<dbReference type="InterPro" id="IPR006439">
    <property type="entry name" value="HAD-SF_hydro_IA"/>
</dbReference>
<keyword evidence="5" id="KW-1185">Reference proteome</keyword>
<gene>
    <name evidence="4" type="ORF">Q8A64_06355</name>
</gene>
<dbReference type="InterPro" id="IPR036412">
    <property type="entry name" value="HAD-like_sf"/>
</dbReference>
<keyword evidence="2 4" id="KW-0378">Hydrolase</keyword>
<dbReference type="EMBL" id="JAUYVH010000002">
    <property type="protein sequence ID" value="MDQ9170032.1"/>
    <property type="molecule type" value="Genomic_DNA"/>
</dbReference>
<evidence type="ECO:0000256" key="1">
    <source>
        <dbReference type="ARBA" id="ARBA00001946"/>
    </source>
</evidence>
<dbReference type="Proteomes" id="UP001225596">
    <property type="component" value="Unassembled WGS sequence"/>
</dbReference>
<accession>A0ABU1BM27</accession>
<dbReference type="PANTHER" id="PTHR46470">
    <property type="entry name" value="N-ACYLNEURAMINATE-9-PHOSPHATASE"/>
    <property type="match status" value="1"/>
</dbReference>
<dbReference type="PANTHER" id="PTHR46470:SF4">
    <property type="entry name" value="5-AMINO-6-(5-PHOSPHO-D-RIBITYLAMINO)URACIL PHOSPHATASE YIGB"/>
    <property type="match status" value="1"/>
</dbReference>
<dbReference type="NCBIfam" id="TIGR01549">
    <property type="entry name" value="HAD-SF-IA-v1"/>
    <property type="match status" value="1"/>
</dbReference>
<dbReference type="InterPro" id="IPR051400">
    <property type="entry name" value="HAD-like_hydrolase"/>
</dbReference>
<proteinExistence type="predicted"/>
<evidence type="ECO:0000313" key="4">
    <source>
        <dbReference type="EMBL" id="MDQ9170032.1"/>
    </source>
</evidence>
<evidence type="ECO:0000256" key="3">
    <source>
        <dbReference type="ARBA" id="ARBA00022842"/>
    </source>
</evidence>
<dbReference type="InterPro" id="IPR023214">
    <property type="entry name" value="HAD_sf"/>
</dbReference>
<dbReference type="NCBIfam" id="TIGR01509">
    <property type="entry name" value="HAD-SF-IA-v3"/>
    <property type="match status" value="1"/>
</dbReference>
<name>A0ABU1BM27_9BURK</name>
<reference evidence="4 5" key="1">
    <citation type="submission" date="2023-08" db="EMBL/GenBank/DDBJ databases">
        <title>Oxalobacteraceae gen .nov., isolated from river sludge outside the plant.</title>
        <authorList>
            <person name="Zhao S.Y."/>
        </authorList>
    </citation>
    <scope>NUCLEOTIDE SEQUENCE [LARGE SCALE GENOMIC DNA]</scope>
    <source>
        <strain evidence="4 5">R-40</strain>
    </source>
</reference>
<dbReference type="SFLD" id="SFLDG01129">
    <property type="entry name" value="C1.5:_HAD__Beta-PGM__Phosphata"/>
    <property type="match status" value="1"/>
</dbReference>
<sequence length="252" mass="28498">MRTIKAVLFDLDDTLWPVVPVIMRAETLLFEWLRVHAPRVVQQHSIESLREKRRLLMESHPDYALNLEALRRTGLMHAFEETGEDLAKLDHAMDVFIRARNAVILYDDVLPSLERLRTRVTLGSISNGTADLHAIGLAHYFKVSYAARVFGKAKPHPEIFLATCEALRIAPHEAAYVGDDPLLDVAGAQNAGLHAVWINRSGVEPDQVLPDHVHPDAICTTLPELEQWLDEHRILTPDWKPPLEQFQPNGPD</sequence>
<dbReference type="GO" id="GO:0016787">
    <property type="term" value="F:hydrolase activity"/>
    <property type="evidence" value="ECO:0007669"/>
    <property type="project" value="UniProtKB-KW"/>
</dbReference>